<organism evidence="3 4">
    <name type="scientific">Azospira restricta</name>
    <dbReference type="NCBI Taxonomy" id="404405"/>
    <lineage>
        <taxon>Bacteria</taxon>
        <taxon>Pseudomonadati</taxon>
        <taxon>Pseudomonadota</taxon>
        <taxon>Betaproteobacteria</taxon>
        <taxon>Rhodocyclales</taxon>
        <taxon>Rhodocyclaceae</taxon>
        <taxon>Azospira</taxon>
    </lineage>
</organism>
<dbReference type="PANTHER" id="PTHR35369:SF2">
    <property type="entry name" value="BLR3025 PROTEIN"/>
    <property type="match status" value="1"/>
</dbReference>
<dbReference type="EMBL" id="CP064781">
    <property type="protein sequence ID" value="QRJ62525.1"/>
    <property type="molecule type" value="Genomic_DNA"/>
</dbReference>
<evidence type="ECO:0000256" key="1">
    <source>
        <dbReference type="ARBA" id="ARBA00022763"/>
    </source>
</evidence>
<dbReference type="InterPro" id="IPR001126">
    <property type="entry name" value="UmuC"/>
</dbReference>
<accession>A0A974PX06</accession>
<reference evidence="3" key="1">
    <citation type="submission" date="2020-11" db="EMBL/GenBank/DDBJ databases">
        <title>Azospira restricta DSM 18626 genome sequence.</title>
        <authorList>
            <person name="Moe W.M."/>
        </authorList>
    </citation>
    <scope>NUCLEOTIDE SEQUENCE</scope>
    <source>
        <strain evidence="3">DSM 18626</strain>
    </source>
</reference>
<gene>
    <name evidence="3" type="ORF">IWH25_12115</name>
</gene>
<feature type="domain" description="UmuC" evidence="2">
    <location>
        <begin position="22"/>
        <end position="138"/>
    </location>
</feature>
<evidence type="ECO:0000259" key="2">
    <source>
        <dbReference type="Pfam" id="PF00817"/>
    </source>
</evidence>
<dbReference type="RefSeq" id="WP_203386057.1">
    <property type="nucleotide sequence ID" value="NZ_CP064781.1"/>
</dbReference>
<dbReference type="Pfam" id="PF00817">
    <property type="entry name" value="IMS"/>
    <property type="match status" value="1"/>
</dbReference>
<dbReference type="AlphaFoldDB" id="A0A974PX06"/>
<dbReference type="Proteomes" id="UP000663444">
    <property type="component" value="Chromosome"/>
</dbReference>
<keyword evidence="4" id="KW-1185">Reference proteome</keyword>
<keyword evidence="1" id="KW-0227">DNA damage</keyword>
<dbReference type="CDD" id="cd03468">
    <property type="entry name" value="PolY_like"/>
    <property type="match status" value="1"/>
</dbReference>
<dbReference type="PANTHER" id="PTHR35369">
    <property type="entry name" value="BLR3025 PROTEIN-RELATED"/>
    <property type="match status" value="1"/>
</dbReference>
<dbReference type="InterPro" id="IPR050356">
    <property type="entry name" value="SulA_CellDiv_inhibitor"/>
</dbReference>
<evidence type="ECO:0000313" key="4">
    <source>
        <dbReference type="Proteomes" id="UP000663444"/>
    </source>
</evidence>
<dbReference type="InterPro" id="IPR043502">
    <property type="entry name" value="DNA/RNA_pol_sf"/>
</dbReference>
<dbReference type="KEGG" id="ares:IWH25_12115"/>
<sequence>MLWLALRLPLLPLEVFPQRPPPSAVIASERIVACDPSATQGGVCPGMRLADAWALLPGLTVCERSGEREQRQLAALACWSGRFTSEVCLQPPAALLLEISGSLRLFGGLAALCAQVESGCAAQGHAAAIAVAPTPLAALWLAAEKPGSRCLSPAALPAALADLSLAVLDLPPAQAARAAGFGVRSLGELLRLPRAGLARRLGAAAVTTLARGLGEVADPRPRFAFPDTFAEHLELPARVHDAESLLFAARRLLQRCCGWLAARAAGVRELRLEMAHERHERQPASALELHFAAPTRDGERIERVLRERLGRLALTAPVIALRLVAERVEALGGRERGLFGDAAGGEGVAMLVERLQARLGSEAVQGLAALPAHRPECASRLVPPGAGSAVPAAGARPCWLLPQAEPLAEVGGRPQRGGPLELLSGPERIESGWWDEGEAGAVGDVRRDYFVALSPRREWLWIFRSAQGWFLHGLFS</sequence>
<proteinExistence type="predicted"/>
<dbReference type="SUPFAM" id="SSF56672">
    <property type="entry name" value="DNA/RNA polymerases"/>
    <property type="match status" value="1"/>
</dbReference>
<name>A0A974PX06_9RHOO</name>
<dbReference type="GO" id="GO:0006281">
    <property type="term" value="P:DNA repair"/>
    <property type="evidence" value="ECO:0007669"/>
    <property type="project" value="InterPro"/>
</dbReference>
<evidence type="ECO:0000313" key="3">
    <source>
        <dbReference type="EMBL" id="QRJ62525.1"/>
    </source>
</evidence>
<protein>
    <submittedName>
        <fullName evidence="3">DNA polymerase Y family protein</fullName>
    </submittedName>
</protein>